<dbReference type="PANTHER" id="PTHR21039:SF0">
    <property type="entry name" value="HISTIDINOL-PHOSPHATASE"/>
    <property type="match status" value="1"/>
</dbReference>
<name>A0A5S5AXH1_9FIRM</name>
<comment type="similarity">
    <text evidence="2 8">Belongs to the PHP hydrolase family. HisK subfamily.</text>
</comment>
<organism evidence="10 11">
    <name type="scientific">Thermosediminibacter litoriperuensis</name>
    <dbReference type="NCBI Taxonomy" id="291989"/>
    <lineage>
        <taxon>Bacteria</taxon>
        <taxon>Bacillati</taxon>
        <taxon>Bacillota</taxon>
        <taxon>Clostridia</taxon>
        <taxon>Thermosediminibacterales</taxon>
        <taxon>Thermosediminibacteraceae</taxon>
        <taxon>Thermosediminibacter</taxon>
    </lineage>
</organism>
<keyword evidence="4 8" id="KW-0028">Amino-acid biosynthesis</keyword>
<dbReference type="InterPro" id="IPR010140">
    <property type="entry name" value="Histidinol_P_phosphatase_HisJ"/>
</dbReference>
<comment type="catalytic activity">
    <reaction evidence="7 8">
        <text>L-histidinol phosphate + H2O = L-histidinol + phosphate</text>
        <dbReference type="Rhea" id="RHEA:14465"/>
        <dbReference type="ChEBI" id="CHEBI:15377"/>
        <dbReference type="ChEBI" id="CHEBI:43474"/>
        <dbReference type="ChEBI" id="CHEBI:57699"/>
        <dbReference type="ChEBI" id="CHEBI:57980"/>
        <dbReference type="EC" id="3.1.3.15"/>
    </reaction>
</comment>
<keyword evidence="5 8" id="KW-0378">Hydrolase</keyword>
<evidence type="ECO:0000313" key="10">
    <source>
        <dbReference type="EMBL" id="TYP58564.1"/>
    </source>
</evidence>
<dbReference type="EMBL" id="VNHO01000003">
    <property type="protein sequence ID" value="TYP58564.1"/>
    <property type="molecule type" value="Genomic_DNA"/>
</dbReference>
<dbReference type="NCBIfam" id="NF005596">
    <property type="entry name" value="PRK07328.1"/>
    <property type="match status" value="1"/>
</dbReference>
<dbReference type="EC" id="3.1.3.15" evidence="3 8"/>
<dbReference type="GO" id="GO:0004401">
    <property type="term" value="F:histidinol-phosphatase activity"/>
    <property type="evidence" value="ECO:0007669"/>
    <property type="project" value="UniProtKB-UniRule"/>
</dbReference>
<dbReference type="UniPathway" id="UPA00031">
    <property type="reaction ID" value="UER00013"/>
</dbReference>
<dbReference type="RefSeq" id="WP_148866155.1">
    <property type="nucleotide sequence ID" value="NZ_VNHO01000003.1"/>
</dbReference>
<dbReference type="AlphaFoldDB" id="A0A5S5AXH1"/>
<accession>A0A5S5AXH1</accession>
<dbReference type="PANTHER" id="PTHR21039">
    <property type="entry name" value="HISTIDINOL PHOSPHATASE-RELATED"/>
    <property type="match status" value="1"/>
</dbReference>
<comment type="caution">
    <text evidence="10">The sequence shown here is derived from an EMBL/GenBank/DDBJ whole genome shotgun (WGS) entry which is preliminary data.</text>
</comment>
<reference evidence="10 11" key="1">
    <citation type="submission" date="2019-07" db="EMBL/GenBank/DDBJ databases">
        <title>Genomic Encyclopedia of Type Strains, Phase I: the one thousand microbial genomes (KMG-I) project.</title>
        <authorList>
            <person name="Kyrpides N."/>
        </authorList>
    </citation>
    <scope>NUCLEOTIDE SEQUENCE [LARGE SCALE GENOMIC DNA]</scope>
    <source>
        <strain evidence="10 11">DSM 16647</strain>
    </source>
</reference>
<dbReference type="InterPro" id="IPR004013">
    <property type="entry name" value="PHP_dom"/>
</dbReference>
<proteinExistence type="inferred from homology"/>
<dbReference type="Proteomes" id="UP000322294">
    <property type="component" value="Unassembled WGS sequence"/>
</dbReference>
<evidence type="ECO:0000256" key="7">
    <source>
        <dbReference type="ARBA" id="ARBA00049158"/>
    </source>
</evidence>
<dbReference type="Gene3D" id="3.20.20.140">
    <property type="entry name" value="Metal-dependent hydrolases"/>
    <property type="match status" value="1"/>
</dbReference>
<sequence>MDLRDYHVHLEQGPYTIEWMKRFLEEGAKRSVKEVGFSEHCYRFIQAMHLWRSSGSRGKWHGERATEDIEQYIKIVERAKSEGLPVKLGIEMDYIPEWEGEIRDFVLKYPFDYVIGAVHWLGDFGFDNPDYMPEWETRDVYETHKEYFGVLIKAIESGIFDIIAHIDVIKVFGHVTVKDLAPVYEKVAAAMKRANVCAEISTAGIRKPIGEIYPSPAIMNYLKKYEIPIMINSDAHRPEDVGRDFDRALKYVKTYGFKRLCYFGKRKRLHYEI</sequence>
<evidence type="ECO:0000313" key="11">
    <source>
        <dbReference type="Proteomes" id="UP000322294"/>
    </source>
</evidence>
<evidence type="ECO:0000256" key="3">
    <source>
        <dbReference type="ARBA" id="ARBA00013085"/>
    </source>
</evidence>
<dbReference type="GO" id="GO:0005737">
    <property type="term" value="C:cytoplasm"/>
    <property type="evidence" value="ECO:0007669"/>
    <property type="project" value="TreeGrafter"/>
</dbReference>
<evidence type="ECO:0000256" key="2">
    <source>
        <dbReference type="ARBA" id="ARBA00009152"/>
    </source>
</evidence>
<dbReference type="GO" id="GO:0000105">
    <property type="term" value="P:L-histidine biosynthetic process"/>
    <property type="evidence" value="ECO:0007669"/>
    <property type="project" value="UniProtKB-UniRule"/>
</dbReference>
<dbReference type="InterPro" id="IPR016195">
    <property type="entry name" value="Pol/histidinol_Pase-like"/>
</dbReference>
<evidence type="ECO:0000256" key="8">
    <source>
        <dbReference type="RuleBase" id="RU366003"/>
    </source>
</evidence>
<dbReference type="NCBIfam" id="TIGR01856">
    <property type="entry name" value="hisJ_fam"/>
    <property type="match status" value="1"/>
</dbReference>
<gene>
    <name evidence="10" type="ORF">LZ11_00410</name>
</gene>
<dbReference type="Pfam" id="PF02811">
    <property type="entry name" value="PHP"/>
    <property type="match status" value="1"/>
</dbReference>
<keyword evidence="11" id="KW-1185">Reference proteome</keyword>
<dbReference type="SUPFAM" id="SSF89550">
    <property type="entry name" value="PHP domain-like"/>
    <property type="match status" value="1"/>
</dbReference>
<dbReference type="OrthoDB" id="9775255at2"/>
<comment type="pathway">
    <text evidence="1 8">Amino-acid biosynthesis; L-histidine biosynthesis; L-histidine from 5-phospho-alpha-D-ribose 1-diphosphate: step 8/9.</text>
</comment>
<feature type="domain" description="PHP" evidence="9">
    <location>
        <begin position="5"/>
        <end position="203"/>
    </location>
</feature>
<dbReference type="CDD" id="cd12110">
    <property type="entry name" value="PHP_HisPPase_Hisj_like"/>
    <property type="match status" value="1"/>
</dbReference>
<evidence type="ECO:0000256" key="4">
    <source>
        <dbReference type="ARBA" id="ARBA00022605"/>
    </source>
</evidence>
<keyword evidence="6 8" id="KW-0368">Histidine biosynthesis</keyword>
<evidence type="ECO:0000256" key="5">
    <source>
        <dbReference type="ARBA" id="ARBA00022801"/>
    </source>
</evidence>
<evidence type="ECO:0000256" key="1">
    <source>
        <dbReference type="ARBA" id="ARBA00004970"/>
    </source>
</evidence>
<evidence type="ECO:0000256" key="6">
    <source>
        <dbReference type="ARBA" id="ARBA00023102"/>
    </source>
</evidence>
<evidence type="ECO:0000259" key="9">
    <source>
        <dbReference type="Pfam" id="PF02811"/>
    </source>
</evidence>
<protein>
    <recommendedName>
        <fullName evidence="3 8">Histidinol-phosphatase</fullName>
        <shortName evidence="8">HolPase</shortName>
        <ecNumber evidence="3 8">3.1.3.15</ecNumber>
    </recommendedName>
</protein>